<dbReference type="EMBL" id="FTMS01000012">
    <property type="protein sequence ID" value="SIQ66766.1"/>
    <property type="molecule type" value="Genomic_DNA"/>
</dbReference>
<keyword evidence="6" id="KW-0732">Signal</keyword>
<dbReference type="InterPro" id="IPR012340">
    <property type="entry name" value="NA-bd_OB-fold"/>
</dbReference>
<evidence type="ECO:0000313" key="11">
    <source>
        <dbReference type="Proteomes" id="UP000186400"/>
    </source>
</evidence>
<proteinExistence type="predicted"/>
<feature type="domain" description="NfeD integral membrane" evidence="8">
    <location>
        <begin position="282"/>
        <end position="402"/>
    </location>
</feature>
<feature type="transmembrane region" description="Helical" evidence="5">
    <location>
        <begin position="272"/>
        <end position="295"/>
    </location>
</feature>
<dbReference type="CDD" id="cd07021">
    <property type="entry name" value="Clp_protease_NfeD_like"/>
    <property type="match status" value="1"/>
</dbReference>
<evidence type="ECO:0000256" key="1">
    <source>
        <dbReference type="ARBA" id="ARBA00004141"/>
    </source>
</evidence>
<feature type="chain" id="PRO_5009938794" evidence="6">
    <location>
        <begin position="32"/>
        <end position="498"/>
    </location>
</feature>
<dbReference type="InterPro" id="IPR029045">
    <property type="entry name" value="ClpP/crotonase-like_dom_sf"/>
</dbReference>
<feature type="signal peptide" evidence="6">
    <location>
        <begin position="1"/>
        <end position="31"/>
    </location>
</feature>
<dbReference type="GO" id="GO:0008233">
    <property type="term" value="F:peptidase activity"/>
    <property type="evidence" value="ECO:0007669"/>
    <property type="project" value="UniProtKB-KW"/>
</dbReference>
<dbReference type="Pfam" id="PF01957">
    <property type="entry name" value="NfeD"/>
    <property type="match status" value="1"/>
</dbReference>
<dbReference type="Gene3D" id="3.90.226.10">
    <property type="entry name" value="2-enoyl-CoA Hydratase, Chain A, domain 1"/>
    <property type="match status" value="1"/>
</dbReference>
<dbReference type="Gene3D" id="2.40.50.140">
    <property type="entry name" value="Nucleic acid-binding proteins"/>
    <property type="match status" value="1"/>
</dbReference>
<dbReference type="SUPFAM" id="SSF52096">
    <property type="entry name" value="ClpP/crotonase"/>
    <property type="match status" value="1"/>
</dbReference>
<evidence type="ECO:0000256" key="3">
    <source>
        <dbReference type="ARBA" id="ARBA00022989"/>
    </source>
</evidence>
<protein>
    <submittedName>
        <fullName evidence="10">Membrane-bound serine protease (ClpP class)</fullName>
    </submittedName>
</protein>
<keyword evidence="10" id="KW-0645">Protease</keyword>
<feature type="transmembrane region" description="Helical" evidence="5">
    <location>
        <begin position="329"/>
        <end position="348"/>
    </location>
</feature>
<keyword evidence="10" id="KW-0378">Hydrolase</keyword>
<evidence type="ECO:0000256" key="4">
    <source>
        <dbReference type="ARBA" id="ARBA00023136"/>
    </source>
</evidence>
<evidence type="ECO:0000259" key="9">
    <source>
        <dbReference type="Pfam" id="PF25145"/>
    </source>
</evidence>
<dbReference type="RefSeq" id="WP_143559204.1">
    <property type="nucleotide sequence ID" value="NZ_FTMS01000012.1"/>
</dbReference>
<accession>A0A1N6UN92</accession>
<dbReference type="Proteomes" id="UP000186400">
    <property type="component" value="Unassembled WGS sequence"/>
</dbReference>
<dbReference type="STRING" id="159291.SAMN05920897_112117"/>
<feature type="transmembrane region" description="Helical" evidence="5">
    <location>
        <begin position="355"/>
        <end position="375"/>
    </location>
</feature>
<evidence type="ECO:0000256" key="2">
    <source>
        <dbReference type="ARBA" id="ARBA00022692"/>
    </source>
</evidence>
<reference evidence="10 11" key="1">
    <citation type="submission" date="2017-01" db="EMBL/GenBank/DDBJ databases">
        <authorList>
            <person name="Mah S.A."/>
            <person name="Swanson W.J."/>
            <person name="Moy G.W."/>
            <person name="Vacquier V.D."/>
        </authorList>
    </citation>
    <scope>NUCLEOTIDE SEQUENCE [LARGE SCALE GENOMIC DNA]</scope>
    <source>
        <strain evidence="10 11">ASpG1</strain>
    </source>
</reference>
<feature type="transmembrane region" description="Helical" evidence="5">
    <location>
        <begin position="302"/>
        <end position="323"/>
    </location>
</feature>
<dbReference type="PANTHER" id="PTHR33507:SF3">
    <property type="entry name" value="INNER MEMBRANE PROTEIN YBBJ"/>
    <property type="match status" value="1"/>
</dbReference>
<evidence type="ECO:0000259" key="7">
    <source>
        <dbReference type="Pfam" id="PF01957"/>
    </source>
</evidence>
<dbReference type="PANTHER" id="PTHR33507">
    <property type="entry name" value="INNER MEMBRANE PROTEIN YBBJ"/>
    <property type="match status" value="1"/>
</dbReference>
<dbReference type="Pfam" id="PF24961">
    <property type="entry name" value="NfeD_membrane"/>
    <property type="match status" value="1"/>
</dbReference>
<keyword evidence="3 5" id="KW-1133">Transmembrane helix</keyword>
<gene>
    <name evidence="10" type="ORF">SAMN05920897_112117</name>
</gene>
<dbReference type="GO" id="GO:0005886">
    <property type="term" value="C:plasma membrane"/>
    <property type="evidence" value="ECO:0007669"/>
    <property type="project" value="TreeGrafter"/>
</dbReference>
<dbReference type="OrthoDB" id="9806253at2"/>
<dbReference type="InterPro" id="IPR056738">
    <property type="entry name" value="NfeD1b_N"/>
</dbReference>
<organism evidence="10 11">
    <name type="scientific">Alkalispirochaeta americana</name>
    <dbReference type="NCBI Taxonomy" id="159291"/>
    <lineage>
        <taxon>Bacteria</taxon>
        <taxon>Pseudomonadati</taxon>
        <taxon>Spirochaetota</taxon>
        <taxon>Spirochaetia</taxon>
        <taxon>Spirochaetales</taxon>
        <taxon>Spirochaetaceae</taxon>
        <taxon>Alkalispirochaeta</taxon>
    </lineage>
</organism>
<keyword evidence="11" id="KW-1185">Reference proteome</keyword>
<feature type="domain" description="NfeD1b N-terminal" evidence="9">
    <location>
        <begin position="41"/>
        <end position="184"/>
    </location>
</feature>
<evidence type="ECO:0000256" key="5">
    <source>
        <dbReference type="SAM" id="Phobius"/>
    </source>
</evidence>
<feature type="transmembrane region" description="Helical" evidence="5">
    <location>
        <begin position="387"/>
        <end position="410"/>
    </location>
</feature>
<dbReference type="AlphaFoldDB" id="A0A1N6UN92"/>
<dbReference type="GO" id="GO:0006508">
    <property type="term" value="P:proteolysis"/>
    <property type="evidence" value="ECO:0007669"/>
    <property type="project" value="UniProtKB-KW"/>
</dbReference>
<feature type="domain" description="NfeD-like C-terminal" evidence="7">
    <location>
        <begin position="441"/>
        <end position="496"/>
    </location>
</feature>
<comment type="subcellular location">
    <subcellularLocation>
        <location evidence="1">Membrane</location>
        <topology evidence="1">Multi-pass membrane protein</topology>
    </subcellularLocation>
</comment>
<dbReference type="Pfam" id="PF25145">
    <property type="entry name" value="NfeD1b_N"/>
    <property type="match status" value="1"/>
</dbReference>
<keyword evidence="4 5" id="KW-0472">Membrane</keyword>
<evidence type="ECO:0000313" key="10">
    <source>
        <dbReference type="EMBL" id="SIQ66766.1"/>
    </source>
</evidence>
<evidence type="ECO:0000259" key="8">
    <source>
        <dbReference type="Pfam" id="PF24961"/>
    </source>
</evidence>
<name>A0A1N6UN92_9SPIO</name>
<dbReference type="InterPro" id="IPR056739">
    <property type="entry name" value="NfeD_membrane"/>
</dbReference>
<keyword evidence="2 5" id="KW-0812">Transmembrane</keyword>
<sequence length="498" mass="52516">MKPIHLRPRQNLSLLALCFAFFAAAPASSGADEIVILELHGPIDRFQAVYVQRALAQAQRDQARLVVLEIDTFGGRVDSALRIANALGNSPVPTAAWVANTSTGTGVSWSAGALIAFATRQIFMAPGTSIGAAAPVVQAPGGAAAPADEKTLSAIRAQMAALAERNGHSMVIARAMVDASLEAHLVEVDGSPRIVDAEGLRLLEQRTASGEIELRVEKKIIGPGSLLTLTAGEMESLGVSAGSPQSVQELADLLDLENSSFRLVRPDTPDRIVALLTGGGFTTLLILTGLIALFLEITNPGFGLPGTVAVAAFATFFAANMLLGRVGSVEIILFVTGLLLLVVEIFILPGFGVAGVTGLASITLSLIFGLQEFILPEEAWQWDVATGNILVVLGSLGAALAIMVGLAFFLPRRSFFSRLALATTQNASEGYSVQPREVHDHLLHKEGTVRTDLRPVGSVLLEEGEIITAESQGEFVERGSIVEVIRVDGNRVVVRRKG</sequence>
<dbReference type="InterPro" id="IPR002810">
    <property type="entry name" value="NfeD-like_C"/>
</dbReference>
<dbReference type="InterPro" id="IPR052165">
    <property type="entry name" value="Membrane_assoc_protease"/>
</dbReference>
<evidence type="ECO:0000256" key="6">
    <source>
        <dbReference type="SAM" id="SignalP"/>
    </source>
</evidence>